<dbReference type="AlphaFoldDB" id="A0AAJ3SGT0"/>
<proteinExistence type="predicted"/>
<dbReference type="PROSITE" id="PS01047">
    <property type="entry name" value="HMA_1"/>
    <property type="match status" value="1"/>
</dbReference>
<dbReference type="Gene3D" id="3.30.70.100">
    <property type="match status" value="1"/>
</dbReference>
<dbReference type="EMBL" id="JANSLM010000002">
    <property type="protein sequence ID" value="MDT8837246.1"/>
    <property type="molecule type" value="Genomic_DNA"/>
</dbReference>
<dbReference type="SUPFAM" id="SSF55008">
    <property type="entry name" value="HMA, heavy metal-associated domain"/>
    <property type="match status" value="1"/>
</dbReference>
<dbReference type="RefSeq" id="WP_028193912.1">
    <property type="nucleotide sequence ID" value="NZ_CADFGE010000003.1"/>
</dbReference>
<dbReference type="CDD" id="cd00371">
    <property type="entry name" value="HMA"/>
    <property type="match status" value="1"/>
</dbReference>
<dbReference type="GO" id="GO:0046872">
    <property type="term" value="F:metal ion binding"/>
    <property type="evidence" value="ECO:0007669"/>
    <property type="project" value="UniProtKB-KW"/>
</dbReference>
<accession>A0AAJ3SGT0</accession>
<name>A0AAJ3SGT0_9BURK</name>
<dbReference type="Proteomes" id="UP001246473">
    <property type="component" value="Unassembled WGS sequence"/>
</dbReference>
<comment type="caution">
    <text evidence="3">The sequence shown here is derived from an EMBL/GenBank/DDBJ whole genome shotgun (WGS) entry which is preliminary data.</text>
</comment>
<reference evidence="3" key="1">
    <citation type="submission" date="2022-08" db="EMBL/GenBank/DDBJ databases">
        <authorList>
            <person name="Kim S.-J."/>
        </authorList>
    </citation>
    <scope>NUCLEOTIDE SEQUENCE</scope>
    <source>
        <strain evidence="3">KJ</strain>
    </source>
</reference>
<evidence type="ECO:0000259" key="2">
    <source>
        <dbReference type="PROSITE" id="PS50846"/>
    </source>
</evidence>
<gene>
    <name evidence="3" type="ORF">ParKJ_07470</name>
</gene>
<protein>
    <submittedName>
        <fullName evidence="3">Heavy-metal-associated domain-containing protein</fullName>
    </submittedName>
</protein>
<dbReference type="PROSITE" id="PS50846">
    <property type="entry name" value="HMA_2"/>
    <property type="match status" value="1"/>
</dbReference>
<keyword evidence="1" id="KW-0479">Metal-binding</keyword>
<dbReference type="Pfam" id="PF00403">
    <property type="entry name" value="HMA"/>
    <property type="match status" value="1"/>
</dbReference>
<evidence type="ECO:0000313" key="3">
    <source>
        <dbReference type="EMBL" id="MDT8837246.1"/>
    </source>
</evidence>
<feature type="domain" description="HMA" evidence="2">
    <location>
        <begin position="1"/>
        <end position="62"/>
    </location>
</feature>
<evidence type="ECO:0000313" key="4">
    <source>
        <dbReference type="Proteomes" id="UP001246473"/>
    </source>
</evidence>
<evidence type="ECO:0000256" key="1">
    <source>
        <dbReference type="ARBA" id="ARBA00022723"/>
    </source>
</evidence>
<dbReference type="InterPro" id="IPR006121">
    <property type="entry name" value="HMA_dom"/>
</dbReference>
<dbReference type="InterPro" id="IPR036163">
    <property type="entry name" value="HMA_dom_sf"/>
</dbReference>
<sequence>MEFAIPDMTCGGCANAIARAVTGLDPAAKLDVDVAVKIVKVASSLPPQCVIEAIEAAGFHASLRT</sequence>
<dbReference type="InterPro" id="IPR017969">
    <property type="entry name" value="Heavy-metal-associated_CS"/>
</dbReference>
<organism evidence="3 4">
    <name type="scientific">Paraburkholderia fungorum</name>
    <dbReference type="NCBI Taxonomy" id="134537"/>
    <lineage>
        <taxon>Bacteria</taxon>
        <taxon>Pseudomonadati</taxon>
        <taxon>Pseudomonadota</taxon>
        <taxon>Betaproteobacteria</taxon>
        <taxon>Burkholderiales</taxon>
        <taxon>Burkholderiaceae</taxon>
        <taxon>Paraburkholderia</taxon>
    </lineage>
</organism>